<dbReference type="SUPFAM" id="SSF103473">
    <property type="entry name" value="MFS general substrate transporter"/>
    <property type="match status" value="1"/>
</dbReference>
<evidence type="ECO:0000313" key="10">
    <source>
        <dbReference type="EMBL" id="KAA8911664.1"/>
    </source>
</evidence>
<evidence type="ECO:0000259" key="9">
    <source>
        <dbReference type="PROSITE" id="PS50850"/>
    </source>
</evidence>
<proteinExistence type="predicted"/>
<dbReference type="AlphaFoldDB" id="A0A5J5F571"/>
<evidence type="ECO:0000256" key="7">
    <source>
        <dbReference type="SAM" id="Phobius"/>
    </source>
</evidence>
<feature type="transmembrane region" description="Helical" evidence="7">
    <location>
        <begin position="474"/>
        <end position="495"/>
    </location>
</feature>
<gene>
    <name evidence="10" type="ORF">FN846DRAFT_897644</name>
</gene>
<dbReference type="PROSITE" id="PS50850">
    <property type="entry name" value="MFS"/>
    <property type="match status" value="1"/>
</dbReference>
<evidence type="ECO:0000256" key="3">
    <source>
        <dbReference type="ARBA" id="ARBA00022692"/>
    </source>
</evidence>
<feature type="transmembrane region" description="Helical" evidence="7">
    <location>
        <begin position="148"/>
        <end position="167"/>
    </location>
</feature>
<dbReference type="InterPro" id="IPR036259">
    <property type="entry name" value="MFS_trans_sf"/>
</dbReference>
<feature type="transmembrane region" description="Helical" evidence="7">
    <location>
        <begin position="59"/>
        <end position="77"/>
    </location>
</feature>
<evidence type="ECO:0000313" key="11">
    <source>
        <dbReference type="Proteomes" id="UP000326924"/>
    </source>
</evidence>
<dbReference type="Proteomes" id="UP000326924">
    <property type="component" value="Unassembled WGS sequence"/>
</dbReference>
<accession>A0A5J5F571</accession>
<dbReference type="EMBL" id="VXIS01000033">
    <property type="protein sequence ID" value="KAA8911664.1"/>
    <property type="molecule type" value="Genomic_DNA"/>
</dbReference>
<keyword evidence="2" id="KW-0813">Transport</keyword>
<feature type="transmembrane region" description="Helical" evidence="7">
    <location>
        <begin position="86"/>
        <end position="105"/>
    </location>
</feature>
<dbReference type="GO" id="GO:0016020">
    <property type="term" value="C:membrane"/>
    <property type="evidence" value="ECO:0007669"/>
    <property type="project" value="UniProtKB-SubCell"/>
</dbReference>
<dbReference type="GO" id="GO:0022857">
    <property type="term" value="F:transmembrane transporter activity"/>
    <property type="evidence" value="ECO:0007669"/>
    <property type="project" value="InterPro"/>
</dbReference>
<feature type="transmembrane region" description="Helical" evidence="7">
    <location>
        <begin position="354"/>
        <end position="374"/>
    </location>
</feature>
<feature type="domain" description="Major facilitator superfamily (MFS) profile" evidence="9">
    <location>
        <begin position="19"/>
        <end position="502"/>
    </location>
</feature>
<keyword evidence="11" id="KW-1185">Reference proteome</keyword>
<evidence type="ECO:0000256" key="5">
    <source>
        <dbReference type="ARBA" id="ARBA00023136"/>
    </source>
</evidence>
<keyword evidence="4 7" id="KW-1133">Transmembrane helix</keyword>
<feature type="transmembrane region" description="Helical" evidence="7">
    <location>
        <begin position="317"/>
        <end position="342"/>
    </location>
</feature>
<sequence length="520" mass="56310">MSASAATTRHILRRHDVHLLPFLALLFLLNSLDRSNIGNAETAGFTRYAGLQPQDLNDAVTYFFVAFVALQPVGAALGKRVGVGRWVGGVMVGWGVLTFLTAFVHTRPQLIVVRVCIGALEAGFYPATVFYLGLFYTRYEFAQRLGMFYGQYAVAGAFGGLVSYVVFSVFPPGEGEEEGEGKGWHSYQILFVLEGLFTIAVAATTLLWLPTGPGTAWWLTEEEREIAEKRVLRDRISSVTIYTSSSGHAEAYEPLALADEDDEEAQALHHRSRSRRPSTSASTSRPLLMKSIPAASTGAEAALTHTDLFLAFTDLKIWFLLALNILSALPSTAFSIFLPLVLQGLGHTALTSNALTIPPFLLGAVTLWCTTYLSDQRQQRIPFILFGLLLNLLGLLSALALPLEYVTARYFSLCILLAGSFIASPLTVAWISGNIREPGKRAVALGINGWGNLAGVVAARLFAPAYKPEYRYPLVVTAVCVAASAVGYVGFWAWLRRVNERRRLGGEAGPIGVGGGRGGG</sequence>
<dbReference type="PANTHER" id="PTHR43791:SF21">
    <property type="entry name" value="MAJOR FACILITATOR SUPERFAMILY (MFS) PROFILE DOMAIN-CONTAINING PROTEIN"/>
    <property type="match status" value="1"/>
</dbReference>
<feature type="transmembrane region" description="Helical" evidence="7">
    <location>
        <begin position="381"/>
        <end position="403"/>
    </location>
</feature>
<comment type="caution">
    <text evidence="10">The sequence shown here is derived from an EMBL/GenBank/DDBJ whole genome shotgun (WGS) entry which is preliminary data.</text>
</comment>
<dbReference type="InParanoid" id="A0A5J5F571"/>
<dbReference type="InterPro" id="IPR011701">
    <property type="entry name" value="MFS"/>
</dbReference>
<evidence type="ECO:0000256" key="4">
    <source>
        <dbReference type="ARBA" id="ARBA00022989"/>
    </source>
</evidence>
<keyword evidence="5 7" id="KW-0472">Membrane</keyword>
<name>A0A5J5F571_9PEZI</name>
<dbReference type="Pfam" id="PF07690">
    <property type="entry name" value="MFS_1"/>
    <property type="match status" value="1"/>
</dbReference>
<feature type="transmembrane region" description="Helical" evidence="7">
    <location>
        <begin position="187"/>
        <end position="209"/>
    </location>
</feature>
<evidence type="ECO:0000256" key="2">
    <source>
        <dbReference type="ARBA" id="ARBA00022448"/>
    </source>
</evidence>
<comment type="subcellular location">
    <subcellularLocation>
        <location evidence="1">Membrane</location>
        <topology evidence="1">Multi-pass membrane protein</topology>
    </subcellularLocation>
</comment>
<feature type="chain" id="PRO_5023860486" evidence="8">
    <location>
        <begin position="35"/>
        <end position="520"/>
    </location>
</feature>
<dbReference type="PANTHER" id="PTHR43791">
    <property type="entry name" value="PERMEASE-RELATED"/>
    <property type="match status" value="1"/>
</dbReference>
<dbReference type="Gene3D" id="1.20.1250.20">
    <property type="entry name" value="MFS general substrate transporter like domains"/>
    <property type="match status" value="2"/>
</dbReference>
<feature type="transmembrane region" description="Helical" evidence="7">
    <location>
        <begin position="409"/>
        <end position="431"/>
    </location>
</feature>
<dbReference type="OrthoDB" id="2985014at2759"/>
<evidence type="ECO:0000256" key="6">
    <source>
        <dbReference type="SAM" id="MobiDB-lite"/>
    </source>
</evidence>
<evidence type="ECO:0000256" key="8">
    <source>
        <dbReference type="SAM" id="SignalP"/>
    </source>
</evidence>
<feature type="transmembrane region" description="Helical" evidence="7">
    <location>
        <begin position="443"/>
        <end position="462"/>
    </location>
</feature>
<organism evidence="10 11">
    <name type="scientific">Sphaerosporella brunnea</name>
    <dbReference type="NCBI Taxonomy" id="1250544"/>
    <lineage>
        <taxon>Eukaryota</taxon>
        <taxon>Fungi</taxon>
        <taxon>Dikarya</taxon>
        <taxon>Ascomycota</taxon>
        <taxon>Pezizomycotina</taxon>
        <taxon>Pezizomycetes</taxon>
        <taxon>Pezizales</taxon>
        <taxon>Pyronemataceae</taxon>
        <taxon>Sphaerosporella</taxon>
    </lineage>
</organism>
<reference evidence="10 11" key="1">
    <citation type="submission" date="2019-09" db="EMBL/GenBank/DDBJ databases">
        <title>Draft genome of the ectomycorrhizal ascomycete Sphaerosporella brunnea.</title>
        <authorList>
            <consortium name="DOE Joint Genome Institute"/>
            <person name="Benucci G.M."/>
            <person name="Marozzi G."/>
            <person name="Antonielli L."/>
            <person name="Sanchez S."/>
            <person name="Marco P."/>
            <person name="Wang X."/>
            <person name="Falini L.B."/>
            <person name="Barry K."/>
            <person name="Haridas S."/>
            <person name="Lipzen A."/>
            <person name="Labutti K."/>
            <person name="Grigoriev I.V."/>
            <person name="Murat C."/>
            <person name="Martin F."/>
            <person name="Albertini E."/>
            <person name="Donnini D."/>
            <person name="Bonito G."/>
        </authorList>
    </citation>
    <scope>NUCLEOTIDE SEQUENCE [LARGE SCALE GENOMIC DNA]</scope>
    <source>
        <strain evidence="10 11">Sb_GMNB300</strain>
    </source>
</reference>
<keyword evidence="8" id="KW-0732">Signal</keyword>
<protein>
    <submittedName>
        <fullName evidence="10">Major facilitator superfamily domain-containing protein</fullName>
    </submittedName>
</protein>
<keyword evidence="3 7" id="KW-0812">Transmembrane</keyword>
<dbReference type="InterPro" id="IPR020846">
    <property type="entry name" value="MFS_dom"/>
</dbReference>
<feature type="transmembrane region" description="Helical" evidence="7">
    <location>
        <begin position="111"/>
        <end position="136"/>
    </location>
</feature>
<evidence type="ECO:0000256" key="1">
    <source>
        <dbReference type="ARBA" id="ARBA00004141"/>
    </source>
</evidence>
<feature type="region of interest" description="Disordered" evidence="6">
    <location>
        <begin position="266"/>
        <end position="285"/>
    </location>
</feature>
<feature type="signal peptide" evidence="8">
    <location>
        <begin position="1"/>
        <end position="34"/>
    </location>
</feature>